<evidence type="ECO:0000259" key="11">
    <source>
        <dbReference type="PROSITE" id="PS51194"/>
    </source>
</evidence>
<dbReference type="PROSITE" id="PS51194">
    <property type="entry name" value="HELICASE_CTER"/>
    <property type="match status" value="1"/>
</dbReference>
<dbReference type="PROSITE" id="PS51192">
    <property type="entry name" value="HELICASE_ATP_BIND_1"/>
    <property type="match status" value="1"/>
</dbReference>
<dbReference type="GO" id="GO:0016787">
    <property type="term" value="F:hydrolase activity"/>
    <property type="evidence" value="ECO:0007669"/>
    <property type="project" value="UniProtKB-KW"/>
</dbReference>
<proteinExistence type="inferred from homology"/>
<dbReference type="GO" id="GO:0043138">
    <property type="term" value="F:3'-5' DNA helicase activity"/>
    <property type="evidence" value="ECO:0007669"/>
    <property type="project" value="UniProtKB-EC"/>
</dbReference>
<dbReference type="Pfam" id="PF00271">
    <property type="entry name" value="Helicase_C"/>
    <property type="match status" value="1"/>
</dbReference>
<evidence type="ECO:0000313" key="12">
    <source>
        <dbReference type="EMBL" id="AGB02292.1"/>
    </source>
</evidence>
<dbReference type="GO" id="GO:0009378">
    <property type="term" value="F:four-way junction helicase activity"/>
    <property type="evidence" value="ECO:0007669"/>
    <property type="project" value="TreeGrafter"/>
</dbReference>
<dbReference type="InterPro" id="IPR029057">
    <property type="entry name" value="PRTase-like"/>
</dbReference>
<keyword evidence="6" id="KW-0238">DNA-binding</keyword>
<keyword evidence="13" id="KW-1185">Reference proteome</keyword>
<sequence>MSTSLNQKSLDLLRTALQDPHAEFRAGQWEIIDQLVNENAHLLVVQRTGWGKSIVYFIATKLLRDRGTGPTLLISPLLALMRNQILAAERIGLAARTINSSNHEEWDHIYHDLEAGKIDILIISPERLSNEEFREKLIPLARTLGLFVIDEAHCISDWGHDFRPDYQRILRILRVLPENIPLLATTATANDRVIKDIRAQIGERLGVFRGPLGRASLSLQNIVIPSRAIRLAWLAENVPKMPGSGIIYTMTVKDSDRVARWLQSQGIDSRAYSGESDPSLREEMEQDLLDNKIKVLVATSALGMGFDKPDLGFVIHYQRPMSVVTYYQQVGRAGRSLPCAYGILLAGEEDQDIVEYFIKTAFPREDHVTTILEELEKTPEGLSVPMIEARTNLSQSQIENVFKIISIESPSPIVKDGPRYRATAAAYTINKEKIQRLTSLRRAEWGRINDYVRSRSCLMEFLQRDLEDPKAIPCGKCSVCIGHALLPEEPSEEVVARARRFLYSNQHVISPRRQWPPGLSFSTEKWHGHIPEELRANPGRALSSWGDGGWGEVVKAGKHANHFDNKLVDAMRDLIVNQWKPNPMPTWITCVPSLRKKTLVKNFSMALAVTLKIPFVDCIRKIKETQPQKMMKNSFMQVSNLDGAFEIDQDSVMEGPVLLIDDMVDSRWTFTILSAMLQSAGSGPVYPCALTDTQGKDVL</sequence>
<evidence type="ECO:0000256" key="8">
    <source>
        <dbReference type="ARBA" id="ARBA00034617"/>
    </source>
</evidence>
<accession>L0HC34</accession>
<dbReference type="GO" id="GO:0030894">
    <property type="term" value="C:replisome"/>
    <property type="evidence" value="ECO:0007669"/>
    <property type="project" value="TreeGrafter"/>
</dbReference>
<dbReference type="Gene3D" id="3.40.50.300">
    <property type="entry name" value="P-loop containing nucleotide triphosphate hydrolases"/>
    <property type="match status" value="2"/>
</dbReference>
<evidence type="ECO:0000256" key="9">
    <source>
        <dbReference type="ARBA" id="ARBA00034808"/>
    </source>
</evidence>
<dbReference type="GO" id="GO:0006281">
    <property type="term" value="P:DNA repair"/>
    <property type="evidence" value="ECO:0007669"/>
    <property type="project" value="TreeGrafter"/>
</dbReference>
<dbReference type="EMBL" id="CP003167">
    <property type="protein sequence ID" value="AGB02292.1"/>
    <property type="molecule type" value="Genomic_DNA"/>
</dbReference>
<organism evidence="12 13">
    <name type="scientific">Methanoregula formicica (strain DSM 22288 / NBRC 105244 / SMSP)</name>
    <dbReference type="NCBI Taxonomy" id="593750"/>
    <lineage>
        <taxon>Archaea</taxon>
        <taxon>Methanobacteriati</taxon>
        <taxon>Methanobacteriota</taxon>
        <taxon>Stenosarchaea group</taxon>
        <taxon>Methanomicrobia</taxon>
        <taxon>Methanomicrobiales</taxon>
        <taxon>Methanoregulaceae</taxon>
        <taxon>Methanoregula</taxon>
    </lineage>
</organism>
<dbReference type="InterPro" id="IPR002464">
    <property type="entry name" value="DNA/RNA_helicase_DEAH_CS"/>
</dbReference>
<dbReference type="GO" id="GO:0006310">
    <property type="term" value="P:DNA recombination"/>
    <property type="evidence" value="ECO:0007669"/>
    <property type="project" value="InterPro"/>
</dbReference>
<evidence type="ECO:0000256" key="4">
    <source>
        <dbReference type="ARBA" id="ARBA00022806"/>
    </source>
</evidence>
<dbReference type="PANTHER" id="PTHR13710">
    <property type="entry name" value="DNA HELICASE RECQ FAMILY MEMBER"/>
    <property type="match status" value="1"/>
</dbReference>
<keyword evidence="5" id="KW-0067">ATP-binding</keyword>
<evidence type="ECO:0000313" key="13">
    <source>
        <dbReference type="Proteomes" id="UP000010824"/>
    </source>
</evidence>
<keyword evidence="4 12" id="KW-0347">Helicase</keyword>
<dbReference type="PROSITE" id="PS00690">
    <property type="entry name" value="DEAH_ATP_HELICASE"/>
    <property type="match status" value="1"/>
</dbReference>
<dbReference type="GeneID" id="14310562"/>
<dbReference type="SUPFAM" id="SSF53271">
    <property type="entry name" value="PRTase-like"/>
    <property type="match status" value="1"/>
</dbReference>
<dbReference type="RefSeq" id="WP_015285255.1">
    <property type="nucleotide sequence ID" value="NC_019943.1"/>
</dbReference>
<evidence type="ECO:0000256" key="3">
    <source>
        <dbReference type="ARBA" id="ARBA00022801"/>
    </source>
</evidence>
<protein>
    <recommendedName>
        <fullName evidence="9">DNA 3'-5' helicase</fullName>
        <ecNumber evidence="9">5.6.2.4</ecNumber>
    </recommendedName>
</protein>
<dbReference type="InterPro" id="IPR027417">
    <property type="entry name" value="P-loop_NTPase"/>
</dbReference>
<evidence type="ECO:0000259" key="10">
    <source>
        <dbReference type="PROSITE" id="PS51192"/>
    </source>
</evidence>
<dbReference type="KEGG" id="mfo:Metfor_1249"/>
<dbReference type="STRING" id="593750.Metfor_1249"/>
<evidence type="ECO:0000256" key="2">
    <source>
        <dbReference type="ARBA" id="ARBA00022741"/>
    </source>
</evidence>
<gene>
    <name evidence="12" type="ordered locus">Metfor_1249</name>
</gene>
<feature type="domain" description="Helicase ATP-binding" evidence="10">
    <location>
        <begin position="33"/>
        <end position="207"/>
    </location>
</feature>
<dbReference type="GO" id="GO:0005524">
    <property type="term" value="F:ATP binding"/>
    <property type="evidence" value="ECO:0007669"/>
    <property type="project" value="UniProtKB-KW"/>
</dbReference>
<reference evidence="13" key="1">
    <citation type="submission" date="2011-12" db="EMBL/GenBank/DDBJ databases">
        <title>Complete sequence of Methanoregula formicicum SMSP.</title>
        <authorList>
            <person name="Lucas S."/>
            <person name="Han J."/>
            <person name="Lapidus A."/>
            <person name="Cheng J.-F."/>
            <person name="Goodwin L."/>
            <person name="Pitluck S."/>
            <person name="Peters L."/>
            <person name="Ovchinnikova G."/>
            <person name="Teshima H."/>
            <person name="Detter J.C."/>
            <person name="Han C."/>
            <person name="Tapia R."/>
            <person name="Land M."/>
            <person name="Hauser L."/>
            <person name="Kyrpides N."/>
            <person name="Ivanova N."/>
            <person name="Pagani I."/>
            <person name="Imachi H."/>
            <person name="Tamaki H."/>
            <person name="Sekiguchi Y."/>
            <person name="Kamagata Y."/>
            <person name="Cadillo-Quiroz H."/>
            <person name="Zinder S."/>
            <person name="Liu W.-T."/>
            <person name="Woyke T."/>
        </authorList>
    </citation>
    <scope>NUCLEOTIDE SEQUENCE [LARGE SCALE GENOMIC DNA]</scope>
    <source>
        <strain evidence="13">DSM 22288 / NBRC 105244 / SMSP</strain>
    </source>
</reference>
<dbReference type="InterPro" id="IPR004589">
    <property type="entry name" value="DNA_helicase_ATP-dep_RecQ"/>
</dbReference>
<feature type="domain" description="Helicase C-terminal" evidence="11">
    <location>
        <begin position="230"/>
        <end position="383"/>
    </location>
</feature>
<dbReference type="Proteomes" id="UP000010824">
    <property type="component" value="Chromosome"/>
</dbReference>
<dbReference type="AlphaFoldDB" id="L0HC34"/>
<reference evidence="12 13" key="2">
    <citation type="journal article" date="2014" name="Genome Announc.">
        <title>Complete Genome Sequence of Methanoregula formicica SMSPT, a Mesophilic Hydrogenotrophic Methanogen Isolated from a Methanogenic Upflow Anaerobic Sludge Blanket Reactor.</title>
        <authorList>
            <person name="Yamamoto K."/>
            <person name="Tamaki H."/>
            <person name="Cadillo-Quiroz H."/>
            <person name="Imachi H."/>
            <person name="Kyrpides N."/>
            <person name="Woyke T."/>
            <person name="Goodwin L."/>
            <person name="Zinder S.H."/>
            <person name="Kamagata Y."/>
            <person name="Liu W.T."/>
        </authorList>
    </citation>
    <scope>NUCLEOTIDE SEQUENCE [LARGE SCALE GENOMIC DNA]</scope>
    <source>
        <strain evidence="13">DSM 22288 / NBRC 105244 / SMSP</strain>
    </source>
</reference>
<keyword evidence="3" id="KW-0378">Hydrolase</keyword>
<dbReference type="InterPro" id="IPR011545">
    <property type="entry name" value="DEAD/DEAH_box_helicase_dom"/>
</dbReference>
<dbReference type="eggNOG" id="arCOG00560">
    <property type="taxonomic scope" value="Archaea"/>
</dbReference>
<dbReference type="SMART" id="SM00487">
    <property type="entry name" value="DEXDc"/>
    <property type="match status" value="1"/>
</dbReference>
<comment type="similarity">
    <text evidence="1">Belongs to the helicase family. RecQ subfamily.</text>
</comment>
<comment type="catalytic activity">
    <reaction evidence="8">
        <text>Couples ATP hydrolysis with the unwinding of duplex DNA by translocating in the 3'-5' direction.</text>
        <dbReference type="EC" id="5.6.2.4"/>
    </reaction>
</comment>
<dbReference type="InterPro" id="IPR014001">
    <property type="entry name" value="Helicase_ATP-bd"/>
</dbReference>
<dbReference type="SMART" id="SM00490">
    <property type="entry name" value="HELICc"/>
    <property type="match status" value="1"/>
</dbReference>
<dbReference type="NCBIfam" id="TIGR00614">
    <property type="entry name" value="recQ_fam"/>
    <property type="match status" value="1"/>
</dbReference>
<dbReference type="InParanoid" id="L0HC34"/>
<dbReference type="GO" id="GO:0005737">
    <property type="term" value="C:cytoplasm"/>
    <property type="evidence" value="ECO:0007669"/>
    <property type="project" value="TreeGrafter"/>
</dbReference>
<dbReference type="EC" id="5.6.2.4" evidence="9"/>
<evidence type="ECO:0000256" key="1">
    <source>
        <dbReference type="ARBA" id="ARBA00005446"/>
    </source>
</evidence>
<dbReference type="SUPFAM" id="SSF52540">
    <property type="entry name" value="P-loop containing nucleoside triphosphate hydrolases"/>
    <property type="match status" value="1"/>
</dbReference>
<name>L0HC34_METFS</name>
<keyword evidence="7" id="KW-0413">Isomerase</keyword>
<evidence type="ECO:0000256" key="5">
    <source>
        <dbReference type="ARBA" id="ARBA00022840"/>
    </source>
</evidence>
<evidence type="ECO:0000256" key="7">
    <source>
        <dbReference type="ARBA" id="ARBA00023235"/>
    </source>
</evidence>
<dbReference type="GO" id="GO:0003677">
    <property type="term" value="F:DNA binding"/>
    <property type="evidence" value="ECO:0007669"/>
    <property type="project" value="UniProtKB-KW"/>
</dbReference>
<keyword evidence="2" id="KW-0547">Nucleotide-binding</keyword>
<dbReference type="Pfam" id="PF00270">
    <property type="entry name" value="DEAD"/>
    <property type="match status" value="1"/>
</dbReference>
<dbReference type="InterPro" id="IPR001650">
    <property type="entry name" value="Helicase_C-like"/>
</dbReference>
<dbReference type="HOGENOM" id="CLU_001103_5_0_2"/>
<dbReference type="OrthoDB" id="114759at2157"/>
<dbReference type="PANTHER" id="PTHR13710:SF105">
    <property type="entry name" value="ATP-DEPENDENT DNA HELICASE Q1"/>
    <property type="match status" value="1"/>
</dbReference>
<evidence type="ECO:0000256" key="6">
    <source>
        <dbReference type="ARBA" id="ARBA00023125"/>
    </source>
</evidence>